<dbReference type="Proteomes" id="UP001237011">
    <property type="component" value="Chromosome"/>
</dbReference>
<protein>
    <submittedName>
        <fullName evidence="1">Uncharacterized protein</fullName>
    </submittedName>
</protein>
<dbReference type="EMBL" id="CP132191">
    <property type="protein sequence ID" value="WLP85287.1"/>
    <property type="molecule type" value="Genomic_DNA"/>
</dbReference>
<organism evidence="1 2">
    <name type="scientific">Mycoplasma seminis</name>
    <dbReference type="NCBI Taxonomy" id="512749"/>
    <lineage>
        <taxon>Bacteria</taxon>
        <taxon>Bacillati</taxon>
        <taxon>Mycoplasmatota</taxon>
        <taxon>Mollicutes</taxon>
        <taxon>Mycoplasmataceae</taxon>
        <taxon>Mycoplasma</taxon>
    </lineage>
</organism>
<keyword evidence="2" id="KW-1185">Reference proteome</keyword>
<accession>A0ABY9H9T0</accession>
<evidence type="ECO:0000313" key="1">
    <source>
        <dbReference type="EMBL" id="WLP85287.1"/>
    </source>
</evidence>
<proteinExistence type="predicted"/>
<reference evidence="1" key="1">
    <citation type="submission" date="2023-08" db="EMBL/GenBank/DDBJ databases">
        <title>Complete genome sequence of Mycoplasma seminis 2200.</title>
        <authorList>
            <person name="Spergser J."/>
        </authorList>
    </citation>
    <scope>NUCLEOTIDE SEQUENCE [LARGE SCALE GENOMIC DNA]</scope>
    <source>
        <strain evidence="1">2200</strain>
    </source>
</reference>
<sequence>MADFFTVDELKIVLNPQARKQLESFIKTQKAKEILNSNAVWVYNNVKNMLPYNANPRRKAKQDHMKNRFEWNYYDFKGEPRVVIKFRGMSKKSPRNYPQVQLWGSRKQGYRKENAYGTDWNSTPQKIAKKNNFNAKAGRIIKLNNGLPQHDTLQQHARIAERNIMHKTLEAYKNHIENKDKEPMGD</sequence>
<dbReference type="RefSeq" id="WP_305937723.1">
    <property type="nucleotide sequence ID" value="NZ_CP132191.1"/>
</dbReference>
<evidence type="ECO:0000313" key="2">
    <source>
        <dbReference type="Proteomes" id="UP001237011"/>
    </source>
</evidence>
<name>A0ABY9H9T0_9MOLU</name>
<gene>
    <name evidence="1" type="ORF">Q8852_03110</name>
</gene>